<evidence type="ECO:0000313" key="4">
    <source>
        <dbReference type="Proteomes" id="UP001268036"/>
    </source>
</evidence>
<comment type="caution">
    <text evidence="3">The sequence shown here is derived from an EMBL/GenBank/DDBJ whole genome shotgun (WGS) entry which is preliminary data.</text>
</comment>
<feature type="region of interest" description="Disordered" evidence="1">
    <location>
        <begin position="29"/>
        <end position="57"/>
    </location>
</feature>
<protein>
    <recommendedName>
        <fullName evidence="5">Secreted protein</fullName>
    </recommendedName>
</protein>
<reference evidence="3" key="1">
    <citation type="submission" date="2023-08" db="EMBL/GenBank/DDBJ databases">
        <title>Functional and genomic diversity of the sorghum phyllosphere microbiome.</title>
        <authorList>
            <person name="Shade A."/>
        </authorList>
    </citation>
    <scope>NUCLEOTIDE SEQUENCE</scope>
    <source>
        <strain evidence="3">SORGH_AS_0201</strain>
    </source>
</reference>
<dbReference type="AlphaFoldDB" id="A0AAJ2BEA9"/>
<evidence type="ECO:0000313" key="3">
    <source>
        <dbReference type="EMBL" id="MDR6232474.1"/>
    </source>
</evidence>
<proteinExistence type="predicted"/>
<keyword evidence="2" id="KW-0732">Signal</keyword>
<feature type="chain" id="PRO_5042509354" description="Secreted protein" evidence="2">
    <location>
        <begin position="23"/>
        <end position="120"/>
    </location>
</feature>
<name>A0AAJ2BEA9_9PSED</name>
<dbReference type="RefSeq" id="WP_309754290.1">
    <property type="nucleotide sequence ID" value="NZ_JAVJAF010000001.1"/>
</dbReference>
<accession>A0AAJ2BEA9</accession>
<evidence type="ECO:0008006" key="5">
    <source>
        <dbReference type="Google" id="ProtNLM"/>
    </source>
</evidence>
<organism evidence="3 4">
    <name type="scientific">Pseudomonas oryzihabitans</name>
    <dbReference type="NCBI Taxonomy" id="47885"/>
    <lineage>
        <taxon>Bacteria</taxon>
        <taxon>Pseudomonadati</taxon>
        <taxon>Pseudomonadota</taxon>
        <taxon>Gammaproteobacteria</taxon>
        <taxon>Pseudomonadales</taxon>
        <taxon>Pseudomonadaceae</taxon>
        <taxon>Pseudomonas</taxon>
    </lineage>
</organism>
<dbReference type="EMBL" id="JAVJAF010000001">
    <property type="protein sequence ID" value="MDR6232474.1"/>
    <property type="molecule type" value="Genomic_DNA"/>
</dbReference>
<evidence type="ECO:0000256" key="1">
    <source>
        <dbReference type="SAM" id="MobiDB-lite"/>
    </source>
</evidence>
<sequence length="120" mass="12658">MSRKSTRKLLVLSAGFALLVAAALLTTHKTDSESSEPAVVATTTPPVAAHAPTTGTHSVTEVHKQDLDSFIAQSNLTPCPAPMPKTITEVACRDAVEAHARRAGYSPEEVSAYLEAHRAP</sequence>
<feature type="signal peptide" evidence="2">
    <location>
        <begin position="1"/>
        <end position="22"/>
    </location>
</feature>
<feature type="compositionally biased region" description="Low complexity" evidence="1">
    <location>
        <begin position="37"/>
        <end position="54"/>
    </location>
</feature>
<evidence type="ECO:0000256" key="2">
    <source>
        <dbReference type="SAM" id="SignalP"/>
    </source>
</evidence>
<gene>
    <name evidence="3" type="ORF">QE440_000215</name>
</gene>
<dbReference type="Proteomes" id="UP001268036">
    <property type="component" value="Unassembled WGS sequence"/>
</dbReference>